<dbReference type="Proteomes" id="UP000051269">
    <property type="component" value="Unassembled WGS sequence"/>
</dbReference>
<organism evidence="1 2">
    <name type="scientific">Verrucomicrobia subdivision 6 bacterium BACL9 MAG-120507-bin52</name>
    <dbReference type="NCBI Taxonomy" id="1655590"/>
    <lineage>
        <taxon>Bacteria</taxon>
        <taxon>Pseudomonadati</taxon>
        <taxon>Verrucomicrobiota</taxon>
        <taxon>Verrucomicrobiia</taxon>
        <taxon>Verrucomicrobiales</taxon>
        <taxon>Verrucomicrobia subdivision 6</taxon>
    </lineage>
</organism>
<evidence type="ECO:0008006" key="3">
    <source>
        <dbReference type="Google" id="ProtNLM"/>
    </source>
</evidence>
<accession>A0A0R2RLD0</accession>
<evidence type="ECO:0000313" key="1">
    <source>
        <dbReference type="EMBL" id="KRO61696.1"/>
    </source>
</evidence>
<gene>
    <name evidence="1" type="ORF">ABR82_08465</name>
</gene>
<comment type="caution">
    <text evidence="1">The sequence shown here is derived from an EMBL/GenBank/DDBJ whole genome shotgun (WGS) entry which is preliminary data.</text>
</comment>
<name>A0A0R2RLD0_9BACT</name>
<reference evidence="1 2" key="1">
    <citation type="submission" date="2015-10" db="EMBL/GenBank/DDBJ databases">
        <title>Metagenome-Assembled Genomes uncover a global brackish microbiome.</title>
        <authorList>
            <person name="Hugerth L.W."/>
            <person name="Larsson J."/>
            <person name="Alneberg J."/>
            <person name="Lindh M.V."/>
            <person name="Legrand C."/>
            <person name="Pinhassi J."/>
            <person name="Andersson A.F."/>
        </authorList>
    </citation>
    <scope>NUCLEOTIDE SEQUENCE [LARGE SCALE GENOMIC DNA]</scope>
    <source>
        <strain evidence="1">BACL18 MAG-120507-bin52</strain>
    </source>
</reference>
<dbReference type="AlphaFoldDB" id="A0A0R2RLD0"/>
<evidence type="ECO:0000313" key="2">
    <source>
        <dbReference type="Proteomes" id="UP000051269"/>
    </source>
</evidence>
<proteinExistence type="predicted"/>
<sequence>MKVILDECLPKRLISELPGYEVVTVPMVGWAGVKNGELLRKIDGQYDAFLTVDALVAHSETVKGLRFRILILKARSNKIEDLRPLIPKMFTALLDAKPGTVTSVP</sequence>
<dbReference type="EMBL" id="LIBO01000222">
    <property type="protein sequence ID" value="KRO61696.1"/>
    <property type="molecule type" value="Genomic_DNA"/>
</dbReference>
<protein>
    <recommendedName>
        <fullName evidence="3">DUF5615 domain-containing protein</fullName>
    </recommendedName>
</protein>